<reference evidence="8 9" key="1">
    <citation type="submission" date="2013-08" db="EMBL/GenBank/DDBJ databases">
        <authorList>
            <person name="Durkin A.S."/>
            <person name="Haft D.R."/>
            <person name="McCorrison J."/>
            <person name="Torralba M."/>
            <person name="Gillis M."/>
            <person name="Haft D.H."/>
            <person name="Methe B."/>
            <person name="Sutton G."/>
            <person name="Nelson K.E."/>
        </authorList>
    </citation>
    <scope>NUCLEOTIDE SEQUENCE [LARGE SCALE GENOMIC DNA]</scope>
    <source>
        <strain evidence="7 9">ATCC 35536</strain>
        <strain evidence="6 8">VPI DR56BR1116</strain>
    </source>
</reference>
<evidence type="ECO:0000313" key="6">
    <source>
        <dbReference type="EMBL" id="ERF60163.1"/>
    </source>
</evidence>
<dbReference type="GO" id="GO:0016020">
    <property type="term" value="C:membrane"/>
    <property type="evidence" value="ECO:0007669"/>
    <property type="project" value="UniProtKB-SubCell"/>
</dbReference>
<dbReference type="RefSeq" id="WP_021330863.1">
    <property type="nucleotide sequence ID" value="NZ_AUZJ01000045.1"/>
</dbReference>
<dbReference type="InterPro" id="IPR052719">
    <property type="entry name" value="CvpA-like"/>
</dbReference>
<dbReference type="OrthoDB" id="361105at2"/>
<dbReference type="PATRIC" id="fig|1125725.3.peg.1891"/>
<keyword evidence="4 5" id="KW-0472">Membrane</keyword>
<evidence type="ECO:0000256" key="5">
    <source>
        <dbReference type="SAM" id="Phobius"/>
    </source>
</evidence>
<dbReference type="EMBL" id="AUZJ01000045">
    <property type="protein sequence ID" value="ERF60163.1"/>
    <property type="molecule type" value="Genomic_DNA"/>
</dbReference>
<gene>
    <name evidence="6" type="primary">cvpA</name>
    <name evidence="7" type="ORF">HMPREF0860_2002</name>
    <name evidence="6" type="ORF">HMPREF1325_0826</name>
</gene>
<dbReference type="eggNOG" id="COG1286">
    <property type="taxonomic scope" value="Bacteria"/>
</dbReference>
<evidence type="ECO:0000313" key="8">
    <source>
        <dbReference type="Proteomes" id="UP000016412"/>
    </source>
</evidence>
<evidence type="ECO:0000256" key="1">
    <source>
        <dbReference type="ARBA" id="ARBA00004141"/>
    </source>
</evidence>
<comment type="caution">
    <text evidence="6">The sequence shown here is derived from an EMBL/GenBank/DDBJ whole genome shotgun (WGS) entry which is preliminary data.</text>
</comment>
<evidence type="ECO:0000313" key="9">
    <source>
        <dbReference type="Proteomes" id="UP000016646"/>
    </source>
</evidence>
<protein>
    <submittedName>
        <fullName evidence="6">Colicin V production protein</fullName>
    </submittedName>
</protein>
<feature type="transmembrane region" description="Helical" evidence="5">
    <location>
        <begin position="105"/>
        <end position="125"/>
    </location>
</feature>
<dbReference type="GO" id="GO:0009403">
    <property type="term" value="P:toxin biosynthetic process"/>
    <property type="evidence" value="ECO:0007669"/>
    <property type="project" value="InterPro"/>
</dbReference>
<evidence type="ECO:0000256" key="3">
    <source>
        <dbReference type="ARBA" id="ARBA00022989"/>
    </source>
</evidence>
<dbReference type="Pfam" id="PF02674">
    <property type="entry name" value="Colicin_V"/>
    <property type="match status" value="1"/>
</dbReference>
<dbReference type="InterPro" id="IPR003825">
    <property type="entry name" value="Colicin-V_CvpA"/>
</dbReference>
<feature type="transmembrane region" description="Helical" evidence="5">
    <location>
        <begin position="64"/>
        <end position="85"/>
    </location>
</feature>
<dbReference type="Proteomes" id="UP000016412">
    <property type="component" value="Unassembled WGS sequence"/>
</dbReference>
<dbReference type="PANTHER" id="PTHR36926:SF1">
    <property type="entry name" value="COLICIN V PRODUCTION PROTEIN"/>
    <property type="match status" value="1"/>
</dbReference>
<proteinExistence type="predicted"/>
<dbReference type="STRING" id="1125725.HMPREF1325_0826"/>
<feature type="transmembrane region" description="Helical" evidence="5">
    <location>
        <begin position="6"/>
        <end position="25"/>
    </location>
</feature>
<dbReference type="PANTHER" id="PTHR36926">
    <property type="entry name" value="COLICIN V PRODUCTION PROTEIN"/>
    <property type="match status" value="1"/>
</dbReference>
<comment type="subcellular location">
    <subcellularLocation>
        <location evidence="1">Membrane</location>
        <topology evidence="1">Multi-pass membrane protein</topology>
    </subcellularLocation>
</comment>
<name>U1FK53_TRESO</name>
<keyword evidence="9" id="KW-1185">Reference proteome</keyword>
<dbReference type="Proteomes" id="UP000016646">
    <property type="component" value="Unassembled WGS sequence"/>
</dbReference>
<keyword evidence="2 5" id="KW-0812">Transmembrane</keyword>
<dbReference type="AlphaFoldDB" id="U1FK53"/>
<sequence length="162" mass="17924">MPYSYAPVDIVFLLILLFFVITAASRGLIKEFFGKAAFVAGIVAAVLCTPLLEPFVRDGIRNALLAKVVSFLLIFIIAFLVVKIVQEIVSRIFSGEILQGLDRALGFVFGIVEGLAVISLIIVAFKVQPWFDTRPLFESSIFYRLLDGVIRVSETKLQELPA</sequence>
<evidence type="ECO:0000256" key="2">
    <source>
        <dbReference type="ARBA" id="ARBA00022692"/>
    </source>
</evidence>
<keyword evidence="3 5" id="KW-1133">Transmembrane helix</keyword>
<organism evidence="6 8">
    <name type="scientific">Treponema socranskii subsp. socranskii VPI DR56BR1116 = ATCC 35536</name>
    <dbReference type="NCBI Taxonomy" id="1125725"/>
    <lineage>
        <taxon>Bacteria</taxon>
        <taxon>Pseudomonadati</taxon>
        <taxon>Spirochaetota</taxon>
        <taxon>Spirochaetia</taxon>
        <taxon>Spirochaetales</taxon>
        <taxon>Treponemataceae</taxon>
        <taxon>Treponema</taxon>
    </lineage>
</organism>
<accession>U1FK53</accession>
<dbReference type="EMBL" id="AVQI01000059">
    <property type="protein sequence ID" value="ERK01303.1"/>
    <property type="molecule type" value="Genomic_DNA"/>
</dbReference>
<evidence type="ECO:0000256" key="4">
    <source>
        <dbReference type="ARBA" id="ARBA00023136"/>
    </source>
</evidence>
<feature type="transmembrane region" description="Helical" evidence="5">
    <location>
        <begin position="32"/>
        <end position="52"/>
    </location>
</feature>
<evidence type="ECO:0000313" key="7">
    <source>
        <dbReference type="EMBL" id="ERK01303.1"/>
    </source>
</evidence>